<gene>
    <name evidence="1" type="ORF">ACET3X_002900</name>
</gene>
<organism evidence="1 2">
    <name type="scientific">Alternaria dauci</name>
    <dbReference type="NCBI Taxonomy" id="48095"/>
    <lineage>
        <taxon>Eukaryota</taxon>
        <taxon>Fungi</taxon>
        <taxon>Dikarya</taxon>
        <taxon>Ascomycota</taxon>
        <taxon>Pezizomycotina</taxon>
        <taxon>Dothideomycetes</taxon>
        <taxon>Pleosporomycetidae</taxon>
        <taxon>Pleosporales</taxon>
        <taxon>Pleosporineae</taxon>
        <taxon>Pleosporaceae</taxon>
        <taxon>Alternaria</taxon>
        <taxon>Alternaria sect. Porri</taxon>
    </lineage>
</organism>
<dbReference type="EMBL" id="JBHGVX010000002">
    <property type="protein sequence ID" value="KAL1798863.1"/>
    <property type="molecule type" value="Genomic_DNA"/>
</dbReference>
<dbReference type="Proteomes" id="UP001578633">
    <property type="component" value="Chromosome 2"/>
</dbReference>
<dbReference type="GeneID" id="96083222"/>
<keyword evidence="2" id="KW-1185">Reference proteome</keyword>
<accession>A0ABR3UR05</accession>
<protein>
    <submittedName>
        <fullName evidence="1">Uncharacterized protein</fullName>
    </submittedName>
</protein>
<evidence type="ECO:0000313" key="2">
    <source>
        <dbReference type="Proteomes" id="UP001578633"/>
    </source>
</evidence>
<proteinExistence type="predicted"/>
<comment type="caution">
    <text evidence="1">The sequence shown here is derived from an EMBL/GenBank/DDBJ whole genome shotgun (WGS) entry which is preliminary data.</text>
</comment>
<name>A0ABR3UR05_9PLEO</name>
<evidence type="ECO:0000313" key="1">
    <source>
        <dbReference type="EMBL" id="KAL1798863.1"/>
    </source>
</evidence>
<sequence length="418" mass="46937">MSESANMIVHLPDDVYQDQFNFIEVIRDVTESIDSQSSDDMIRTQVQLLLSIVGRDILKLHALVKVVNTKIENHWSWAMTAAVKFYRALFNSIDSTLELEIACDNSIVGADIAAKYILEAAGEFVTQPNWGPESVNILRFSTSLLRACSSGEHESKIAEHLGCSLLERMAKSLYLPFGENYDKFSIFAYEVVPLLDTADKDIKSNRVTSVLKALKEEDYARTDEQKAHLKQMCTVLGRSELYRQPIESTVNERAYGQESLELVSPSDFEQEPSTSLKVFATKLDWESPTIDRLLKDITKAMKMDAASSVQIAALDTIEAMVRSKHLFLHKNLQVWAVFVLSVAPALDKMADTHRSERLTALLSELSAYRGAQTVEDRDSIDGLCRNLGRTVEDVAMQTMGDRVDEEELPKATSKLDIE</sequence>
<dbReference type="RefSeq" id="XP_069309447.1">
    <property type="nucleotide sequence ID" value="XM_069449693.1"/>
</dbReference>
<reference evidence="1 2" key="1">
    <citation type="submission" date="2024-09" db="EMBL/GenBank/DDBJ databases">
        <title>T2T genomes of carrot and Alternaria dauci and their utility for understanding host-pathogen interaction during carrot leaf blight disease.</title>
        <authorList>
            <person name="Liu W."/>
            <person name="Xu S."/>
            <person name="Ou C."/>
            <person name="Liu X."/>
            <person name="Zhuang F."/>
            <person name="Deng X.W."/>
        </authorList>
    </citation>
    <scope>NUCLEOTIDE SEQUENCE [LARGE SCALE GENOMIC DNA]</scope>
    <source>
        <strain evidence="1 2">A2016</strain>
    </source>
</reference>